<reference evidence="3" key="1">
    <citation type="submission" date="2013-08" db="EMBL/GenBank/DDBJ databases">
        <authorList>
            <person name="Mendez C."/>
            <person name="Richter M."/>
            <person name="Ferrer M."/>
            <person name="Sanchez J."/>
        </authorList>
    </citation>
    <scope>NUCLEOTIDE SEQUENCE</scope>
</reference>
<dbReference type="Pfam" id="PF01817">
    <property type="entry name" value="CM_2"/>
    <property type="match status" value="1"/>
</dbReference>
<feature type="non-terminal residue" evidence="3">
    <location>
        <position position="125"/>
    </location>
</feature>
<dbReference type="GO" id="GO:0046417">
    <property type="term" value="P:chorismate metabolic process"/>
    <property type="evidence" value="ECO:0007669"/>
    <property type="project" value="InterPro"/>
</dbReference>
<dbReference type="InterPro" id="IPR036979">
    <property type="entry name" value="CM_dom_sf"/>
</dbReference>
<dbReference type="SMART" id="SM00830">
    <property type="entry name" value="CM_2"/>
    <property type="match status" value="1"/>
</dbReference>
<dbReference type="Gene3D" id="1.20.59.10">
    <property type="entry name" value="Chorismate mutase"/>
    <property type="match status" value="1"/>
</dbReference>
<dbReference type="PANTHER" id="PTHR38041:SF1">
    <property type="entry name" value="CHORISMATE MUTASE"/>
    <property type="match status" value="1"/>
</dbReference>
<dbReference type="InterPro" id="IPR036263">
    <property type="entry name" value="Chorismate_II_sf"/>
</dbReference>
<accession>T1BCB7</accession>
<evidence type="ECO:0000313" key="3">
    <source>
        <dbReference type="EMBL" id="EQD51895.1"/>
    </source>
</evidence>
<reference evidence="3" key="2">
    <citation type="journal article" date="2014" name="ISME J.">
        <title>Microbial stratification in low pH oxic and suboxic macroscopic growths along an acid mine drainage.</title>
        <authorList>
            <person name="Mendez-Garcia C."/>
            <person name="Mesa V."/>
            <person name="Sprenger R.R."/>
            <person name="Richter M."/>
            <person name="Diez M.S."/>
            <person name="Solano J."/>
            <person name="Bargiela R."/>
            <person name="Golyshina O.V."/>
            <person name="Manteca A."/>
            <person name="Ramos J.L."/>
            <person name="Gallego J.R."/>
            <person name="Llorente I."/>
            <person name="Martins Dos Santos V.A."/>
            <person name="Jensen O.N."/>
            <person name="Pelaez A.I."/>
            <person name="Sanchez J."/>
            <person name="Ferrer M."/>
        </authorList>
    </citation>
    <scope>NUCLEOTIDE SEQUENCE</scope>
</reference>
<evidence type="ECO:0000259" key="2">
    <source>
        <dbReference type="PROSITE" id="PS51168"/>
    </source>
</evidence>
<sequence>MNDPELQRLRARMAEADASLLRAVHHRMEVARAIGERKSREGLALRDFRTEGEVLERWRRGLAPLNIPPERAEALARWLVEESVRVQERMGEPNRPPSVPSDIVVAGGLGQMGGWMREFFRAEGH</sequence>
<dbReference type="InterPro" id="IPR002701">
    <property type="entry name" value="CM_II_prokaryot"/>
</dbReference>
<dbReference type="InterPro" id="IPR051331">
    <property type="entry name" value="Chorismate_mutase-related"/>
</dbReference>
<dbReference type="AlphaFoldDB" id="T1BCB7"/>
<dbReference type="SUPFAM" id="SSF48600">
    <property type="entry name" value="Chorismate mutase II"/>
    <property type="match status" value="1"/>
</dbReference>
<name>T1BCB7_9ZZZZ</name>
<gene>
    <name evidence="3" type="ORF">B1B_10813</name>
</gene>
<protein>
    <submittedName>
        <fullName evidence="3">Bifunctional chorismate mutase/prephenate dehydrogenase</fullName>
    </submittedName>
</protein>
<dbReference type="PANTHER" id="PTHR38041">
    <property type="entry name" value="CHORISMATE MUTASE"/>
    <property type="match status" value="1"/>
</dbReference>
<evidence type="ECO:0000256" key="1">
    <source>
        <dbReference type="ARBA" id="ARBA00023235"/>
    </source>
</evidence>
<keyword evidence="1" id="KW-0413">Isomerase</keyword>
<dbReference type="EMBL" id="AUZY01007019">
    <property type="protein sequence ID" value="EQD51895.1"/>
    <property type="molecule type" value="Genomic_DNA"/>
</dbReference>
<feature type="domain" description="Chorismate mutase" evidence="2">
    <location>
        <begin position="1"/>
        <end position="91"/>
    </location>
</feature>
<organism evidence="3">
    <name type="scientific">mine drainage metagenome</name>
    <dbReference type="NCBI Taxonomy" id="410659"/>
    <lineage>
        <taxon>unclassified sequences</taxon>
        <taxon>metagenomes</taxon>
        <taxon>ecological metagenomes</taxon>
    </lineage>
</organism>
<dbReference type="GO" id="GO:0004106">
    <property type="term" value="F:chorismate mutase activity"/>
    <property type="evidence" value="ECO:0007669"/>
    <property type="project" value="InterPro"/>
</dbReference>
<dbReference type="PROSITE" id="PS51168">
    <property type="entry name" value="CHORISMATE_MUT_2"/>
    <property type="match status" value="1"/>
</dbReference>
<comment type="caution">
    <text evidence="3">The sequence shown here is derived from an EMBL/GenBank/DDBJ whole genome shotgun (WGS) entry which is preliminary data.</text>
</comment>
<proteinExistence type="predicted"/>
<dbReference type="GO" id="GO:0009697">
    <property type="term" value="P:salicylic acid biosynthetic process"/>
    <property type="evidence" value="ECO:0007669"/>
    <property type="project" value="TreeGrafter"/>
</dbReference>